<evidence type="ECO:0000256" key="1">
    <source>
        <dbReference type="SAM" id="Phobius"/>
    </source>
</evidence>
<dbReference type="SUPFAM" id="SSF53649">
    <property type="entry name" value="Alkaline phosphatase-like"/>
    <property type="match status" value="1"/>
</dbReference>
<comment type="caution">
    <text evidence="3">The sequence shown here is derived from an EMBL/GenBank/DDBJ whole genome shotgun (WGS) entry which is preliminary data.</text>
</comment>
<dbReference type="Pfam" id="PF00884">
    <property type="entry name" value="Sulfatase"/>
    <property type="match status" value="1"/>
</dbReference>
<proteinExistence type="predicted"/>
<dbReference type="InterPro" id="IPR000917">
    <property type="entry name" value="Sulfatase_N"/>
</dbReference>
<dbReference type="InterPro" id="IPR017850">
    <property type="entry name" value="Alkaline_phosphatase_core_sf"/>
</dbReference>
<feature type="domain" description="Sulfatase N-terminal" evidence="2">
    <location>
        <begin position="185"/>
        <end position="429"/>
    </location>
</feature>
<reference evidence="3 4" key="1">
    <citation type="submission" date="2015-05" db="EMBL/GenBank/DDBJ databases">
        <title>Critical biogeochemical functions in the subsurface are associated with bacteria from new phyla and little studied lineages.</title>
        <authorList>
            <person name="Hug L.A."/>
            <person name="Thomas B.C."/>
            <person name="Sharon I."/>
            <person name="Brown C.T."/>
            <person name="Sharma R."/>
            <person name="Hettich R.L."/>
            <person name="Wilkins M.J."/>
            <person name="Williams K.H."/>
            <person name="Singh A."/>
            <person name="Banfield J.F."/>
        </authorList>
    </citation>
    <scope>NUCLEOTIDE SEQUENCE [LARGE SCALE GENOMIC DNA]</scope>
    <source>
        <strain evidence="3">CSP1-7</strain>
    </source>
</reference>
<feature type="transmembrane region" description="Helical" evidence="1">
    <location>
        <begin position="107"/>
        <end position="124"/>
    </location>
</feature>
<organism evidence="3 4">
    <name type="scientific">candidate division WWE3 bacterium CSP1-7</name>
    <dbReference type="NCBI Taxonomy" id="1576480"/>
    <lineage>
        <taxon>Bacteria</taxon>
        <taxon>Katanobacteria</taxon>
    </lineage>
</organism>
<evidence type="ECO:0000259" key="2">
    <source>
        <dbReference type="Pfam" id="PF00884"/>
    </source>
</evidence>
<sequence length="525" mass="60178">MKLKYAIKKLFSFPIHTFLLAAFPVIFLYAHNIEETSIAMTFKPLLVVLVGVAIFLFFGKLIFKNWLKSGLLLSLGVLIFFSHGHLHNLIGSLKYQVWMFELGTDDSLFGIWAVLAISVFFLLLRTKIDLKKLTGFLNFVSLILVLYLLVTSLSHEIGRLFSSPEPSETTNIQATGKGIGYKPDIYYIILDRYDANRTLQENYGFDNNPFTDFLEEKGFYVAYDSFSNYPRTYLSLATSLNMVYLEPPLVGGPDPLIADQALAKFLKSQGYLYLHIGSWTRATRTSPLADINYVDTELYLDLDEFTLRLVETTAFAPIARRLSFGPNISDYHTYHRTRAIYQFNRLEEISKNQRSPKFIFMHVLLPHDPYVFGPNCEPEDPEGSTVEQYLSNLSCTNKLTKEAVETVLANSLQPPVIVIQGDEGQYAFKYPYVKGTDYFQINPKTLQERARILNSYYLPGVGSDKILYPSITPVNSFRLILNVYFGAELELFQDRSFIFQNDKNNPWYYDLDGPVEFIDVTDKVR</sequence>
<dbReference type="STRING" id="1576480.XU08_C0001G0010"/>
<name>A0A0T5ZXR4_UNCKA</name>
<dbReference type="Gene3D" id="3.40.720.10">
    <property type="entry name" value="Alkaline Phosphatase, subunit A"/>
    <property type="match status" value="1"/>
</dbReference>
<keyword evidence="1" id="KW-0472">Membrane</keyword>
<dbReference type="Proteomes" id="UP000051297">
    <property type="component" value="Unassembled WGS sequence"/>
</dbReference>
<evidence type="ECO:0000313" key="3">
    <source>
        <dbReference type="EMBL" id="KRT67604.1"/>
    </source>
</evidence>
<evidence type="ECO:0000313" key="4">
    <source>
        <dbReference type="Proteomes" id="UP000051297"/>
    </source>
</evidence>
<keyword evidence="1" id="KW-1133">Transmembrane helix</keyword>
<keyword evidence="1" id="KW-0812">Transmembrane</keyword>
<feature type="transmembrane region" description="Helical" evidence="1">
    <location>
        <begin position="42"/>
        <end position="63"/>
    </location>
</feature>
<accession>A0A0T5ZXR4</accession>
<dbReference type="EMBL" id="LDXK01000001">
    <property type="protein sequence ID" value="KRT67604.1"/>
    <property type="molecule type" value="Genomic_DNA"/>
</dbReference>
<protein>
    <recommendedName>
        <fullName evidence="2">Sulfatase N-terminal domain-containing protein</fullName>
    </recommendedName>
</protein>
<feature type="transmembrane region" description="Helical" evidence="1">
    <location>
        <begin position="70"/>
        <end position="87"/>
    </location>
</feature>
<feature type="transmembrane region" description="Helical" evidence="1">
    <location>
        <begin position="12"/>
        <end position="30"/>
    </location>
</feature>
<feature type="transmembrane region" description="Helical" evidence="1">
    <location>
        <begin position="136"/>
        <end position="154"/>
    </location>
</feature>
<gene>
    <name evidence="3" type="ORF">XU08_C0001G0010</name>
</gene>
<dbReference type="AlphaFoldDB" id="A0A0T5ZXR4"/>